<dbReference type="Proteomes" id="UP000248857">
    <property type="component" value="Unassembled WGS sequence"/>
</dbReference>
<protein>
    <submittedName>
        <fullName evidence="7">Uncharacterized protein</fullName>
    </submittedName>
</protein>
<comment type="caution">
    <text evidence="7">The sequence shown here is derived from an EMBL/GenBank/DDBJ whole genome shotgun (WGS) entry which is preliminary data.</text>
</comment>
<dbReference type="PANTHER" id="PTHR30213">
    <property type="entry name" value="INNER MEMBRANE PROTEIN YHJD"/>
    <property type="match status" value="1"/>
</dbReference>
<keyword evidence="4 6" id="KW-1133">Transmembrane helix</keyword>
<feature type="transmembrane region" description="Helical" evidence="6">
    <location>
        <begin position="140"/>
        <end position="166"/>
    </location>
</feature>
<evidence type="ECO:0000313" key="8">
    <source>
        <dbReference type="Proteomes" id="UP000248857"/>
    </source>
</evidence>
<evidence type="ECO:0000256" key="2">
    <source>
        <dbReference type="ARBA" id="ARBA00022475"/>
    </source>
</evidence>
<reference evidence="7 8" key="1">
    <citation type="journal article" date="2018" name="Sci. Rep.">
        <title>A novel species of the marine cyanobacterium Acaryochloris with a unique pigment content and lifestyle.</title>
        <authorList>
            <person name="Partensky F."/>
            <person name="Six C."/>
            <person name="Ratin M."/>
            <person name="Garczarek L."/>
            <person name="Vaulot D."/>
            <person name="Probert I."/>
            <person name="Calteau A."/>
            <person name="Gourvil P."/>
            <person name="Marie D."/>
            <person name="Grebert T."/>
            <person name="Bouchier C."/>
            <person name="Le Panse S."/>
            <person name="Gachenot M."/>
            <person name="Rodriguez F."/>
            <person name="Garrido J.L."/>
        </authorList>
    </citation>
    <scope>NUCLEOTIDE SEQUENCE [LARGE SCALE GENOMIC DNA]</scope>
    <source>
        <strain evidence="7 8">RCC1774</strain>
    </source>
</reference>
<organism evidence="7 8">
    <name type="scientific">Acaryochloris thomasi RCC1774</name>
    <dbReference type="NCBI Taxonomy" id="1764569"/>
    <lineage>
        <taxon>Bacteria</taxon>
        <taxon>Bacillati</taxon>
        <taxon>Cyanobacteriota</taxon>
        <taxon>Cyanophyceae</taxon>
        <taxon>Acaryochloridales</taxon>
        <taxon>Acaryochloridaceae</taxon>
        <taxon>Acaryochloris</taxon>
        <taxon>Acaryochloris thomasi</taxon>
    </lineage>
</organism>
<evidence type="ECO:0000256" key="5">
    <source>
        <dbReference type="ARBA" id="ARBA00023136"/>
    </source>
</evidence>
<name>A0A2W1J8Q9_9CYAN</name>
<dbReference type="RefSeq" id="WP_110988746.1">
    <property type="nucleotide sequence ID" value="NZ_CAWNWM010000029.1"/>
</dbReference>
<sequence>MPPKLKRAIKLLRMTIAKWQADKASRLAAALAYYTAFSLAPILVIVIAILSLAFGEEAAQAQILAQFRDLVGDDGAAIVKVMMRDTQQSGSGITATLSSLVFLVFGATGMFAQLQDALNTIWQVKPKPGRGIVSFVRDRVLSFAMVLGIGFLLLVALIFSAGLAVISEYLNKGSEGLIQIGQFLDLVISFGVITILFAMIYKVLPDVMIKWSDVWVGAIMTSILFSVGKALIGLYLGHSSFSSTYGAAGSLAVLLLWVYYSAQILFFGAELTQVYAQKYGSKILPARYAVSVNPDQPPPT</sequence>
<feature type="transmembrane region" description="Helical" evidence="6">
    <location>
        <begin position="92"/>
        <end position="112"/>
    </location>
</feature>
<accession>A0A2W1J8Q9</accession>
<dbReference type="GO" id="GO:0005886">
    <property type="term" value="C:plasma membrane"/>
    <property type="evidence" value="ECO:0007669"/>
    <property type="project" value="UniProtKB-SubCell"/>
</dbReference>
<comment type="subcellular location">
    <subcellularLocation>
        <location evidence="1">Cell membrane</location>
        <topology evidence="1">Multi-pass membrane protein</topology>
    </subcellularLocation>
</comment>
<dbReference type="Pfam" id="PF03631">
    <property type="entry name" value="Virul_fac_BrkB"/>
    <property type="match status" value="1"/>
</dbReference>
<dbReference type="PANTHER" id="PTHR30213:SF1">
    <property type="entry name" value="INNER MEMBRANE PROTEIN YHJD"/>
    <property type="match status" value="1"/>
</dbReference>
<feature type="transmembrane region" description="Helical" evidence="6">
    <location>
        <begin position="216"/>
        <end position="236"/>
    </location>
</feature>
<evidence type="ECO:0000256" key="1">
    <source>
        <dbReference type="ARBA" id="ARBA00004651"/>
    </source>
</evidence>
<evidence type="ECO:0000313" key="7">
    <source>
        <dbReference type="EMBL" id="PZD70729.1"/>
    </source>
</evidence>
<keyword evidence="5 6" id="KW-0472">Membrane</keyword>
<feature type="transmembrane region" description="Helical" evidence="6">
    <location>
        <begin position="31"/>
        <end position="54"/>
    </location>
</feature>
<dbReference type="PIRSF" id="PIRSF035875">
    <property type="entry name" value="RNase_BN"/>
    <property type="match status" value="1"/>
</dbReference>
<evidence type="ECO:0000256" key="6">
    <source>
        <dbReference type="SAM" id="Phobius"/>
    </source>
</evidence>
<dbReference type="OrthoDB" id="9797028at2"/>
<keyword evidence="2" id="KW-1003">Cell membrane</keyword>
<evidence type="ECO:0000256" key="3">
    <source>
        <dbReference type="ARBA" id="ARBA00022692"/>
    </source>
</evidence>
<dbReference type="InterPro" id="IPR017039">
    <property type="entry name" value="Virul_fac_BrkB"/>
</dbReference>
<proteinExistence type="predicted"/>
<gene>
    <name evidence="7" type="ORF">C1752_09735</name>
</gene>
<dbReference type="AlphaFoldDB" id="A0A2W1J8Q9"/>
<dbReference type="EMBL" id="PQWO01000029">
    <property type="protein sequence ID" value="PZD70729.1"/>
    <property type="molecule type" value="Genomic_DNA"/>
</dbReference>
<keyword evidence="3 6" id="KW-0812">Transmembrane</keyword>
<evidence type="ECO:0000256" key="4">
    <source>
        <dbReference type="ARBA" id="ARBA00022989"/>
    </source>
</evidence>
<feature type="transmembrane region" description="Helical" evidence="6">
    <location>
        <begin position="186"/>
        <end position="204"/>
    </location>
</feature>
<feature type="transmembrane region" description="Helical" evidence="6">
    <location>
        <begin position="248"/>
        <end position="269"/>
    </location>
</feature>
<keyword evidence="8" id="KW-1185">Reference proteome</keyword>
<dbReference type="NCBIfam" id="TIGR00765">
    <property type="entry name" value="yihY_not_rbn"/>
    <property type="match status" value="1"/>
</dbReference>